<dbReference type="CDD" id="cd17261">
    <property type="entry name" value="RMtype1_S_EcoKI-TRD2-CR2_like"/>
    <property type="match status" value="1"/>
</dbReference>
<dbReference type="RefSeq" id="WP_058275383.1">
    <property type="nucleotide sequence ID" value="NZ_CYPS01000067.1"/>
</dbReference>
<dbReference type="Gene3D" id="3.90.220.20">
    <property type="entry name" value="DNA methylase specificity domains"/>
    <property type="match status" value="2"/>
</dbReference>
<proteinExistence type="inferred from homology"/>
<organism evidence="6 7">
    <name type="scientific">Ruegeria atlantica</name>
    <dbReference type="NCBI Taxonomy" id="81569"/>
    <lineage>
        <taxon>Bacteria</taxon>
        <taxon>Pseudomonadati</taxon>
        <taxon>Pseudomonadota</taxon>
        <taxon>Alphaproteobacteria</taxon>
        <taxon>Rhodobacterales</taxon>
        <taxon>Roseobacteraceae</taxon>
        <taxon>Ruegeria</taxon>
    </lineage>
</organism>
<evidence type="ECO:0000259" key="5">
    <source>
        <dbReference type="Pfam" id="PF01420"/>
    </source>
</evidence>
<dbReference type="InterPro" id="IPR044946">
    <property type="entry name" value="Restrct_endonuc_typeI_TRD_sf"/>
</dbReference>
<evidence type="ECO:0000256" key="3">
    <source>
        <dbReference type="ARBA" id="ARBA00023125"/>
    </source>
</evidence>
<comment type="similarity">
    <text evidence="1">Belongs to the type-I restriction system S methylase family.</text>
</comment>
<feature type="domain" description="Type I restriction modification DNA specificity" evidence="5">
    <location>
        <begin position="106"/>
        <end position="189"/>
    </location>
</feature>
<dbReference type="GO" id="GO:0003677">
    <property type="term" value="F:DNA binding"/>
    <property type="evidence" value="ECO:0007669"/>
    <property type="project" value="UniProtKB-KW"/>
</dbReference>
<dbReference type="GO" id="GO:0009307">
    <property type="term" value="P:DNA restriction-modification system"/>
    <property type="evidence" value="ECO:0007669"/>
    <property type="project" value="UniProtKB-KW"/>
</dbReference>
<keyword evidence="2" id="KW-0680">Restriction system</keyword>
<evidence type="ECO:0000256" key="1">
    <source>
        <dbReference type="ARBA" id="ARBA00010923"/>
    </source>
</evidence>
<gene>
    <name evidence="6" type="primary">hsdS</name>
    <name evidence="6" type="ORF">RUM4293_04380</name>
</gene>
<reference evidence="7" key="1">
    <citation type="submission" date="2015-09" db="EMBL/GenBank/DDBJ databases">
        <authorList>
            <person name="Rodrigo-Torres L."/>
            <person name="Arahal D.R."/>
        </authorList>
    </citation>
    <scope>NUCLEOTIDE SEQUENCE [LARGE SCALE GENOMIC DNA]</scope>
    <source>
        <strain evidence="7">CECT 4293</strain>
    </source>
</reference>
<dbReference type="PANTHER" id="PTHR43140:SF1">
    <property type="entry name" value="TYPE I RESTRICTION ENZYME ECOKI SPECIFICITY SUBUNIT"/>
    <property type="match status" value="1"/>
</dbReference>
<dbReference type="SUPFAM" id="SSF116734">
    <property type="entry name" value="DNA methylase specificity domain"/>
    <property type="match status" value="2"/>
</dbReference>
<feature type="region of interest" description="Disordered" evidence="4">
    <location>
        <begin position="230"/>
        <end position="257"/>
    </location>
</feature>
<name>A0A0P1EA64_9RHOB</name>
<dbReference type="PANTHER" id="PTHR43140">
    <property type="entry name" value="TYPE-1 RESTRICTION ENZYME ECOKI SPECIFICITY PROTEIN"/>
    <property type="match status" value="1"/>
</dbReference>
<feature type="compositionally biased region" description="Polar residues" evidence="4">
    <location>
        <begin position="232"/>
        <end position="256"/>
    </location>
</feature>
<dbReference type="Proteomes" id="UP000050786">
    <property type="component" value="Unassembled WGS sequence"/>
</dbReference>
<accession>A0A0P1EA64</accession>
<dbReference type="InterPro" id="IPR051212">
    <property type="entry name" value="Type-I_RE_S_subunit"/>
</dbReference>
<dbReference type="EMBL" id="CYPS01000067">
    <property type="protein sequence ID" value="CUH45465.1"/>
    <property type="molecule type" value="Genomic_DNA"/>
</dbReference>
<evidence type="ECO:0000313" key="7">
    <source>
        <dbReference type="Proteomes" id="UP000050786"/>
    </source>
</evidence>
<sequence length="525" mass="58713">MSELPEGWVEGTIEDVLGVLPSGKQLDQGWSPRCENFPSASEETWGALKTTAIQDGWFEAEHTKQLPDHLDPKPELEVRPGDVLLTCAGPRVRCGVICRVDEVRRKLFISGKMYRFRPDERLVDPDYLIGLLRSPDQKHAIDQIKTGGSESGLNLTQARFKALKVQIPPLPEQRRIVRRLDTFSARTTAARTHVAAIAKLVERYKNAILEREFGAIFEFQSLSSLVADGPTNGLSPPASTDGTGTMSLKQSATTTGEMRLDPSCTKRVLADIDPSSKFWLVPGDVLIQRANSLPYLGATAIFDGPERAYIYPDLMMRVRVGDDLDRRYLWYFLNSPTARSYFRENATGTAGNMPKINGRIVKATQIPWVKVNEQRQIVHRIETAFAKIDRLAAEAGKALKLADRLDQRILAKAFAGQLVLQDPNDEPASALLERIREARANAPNKPRKKQTKAKSMKVVPQERVLTDSAEWPEQGLPFEEIAKRLTLPHDDLKDAVFDLLDGDAPKLRQKFDTDAKVMKLVRVTS</sequence>
<keyword evidence="7" id="KW-1185">Reference proteome</keyword>
<dbReference type="AlphaFoldDB" id="A0A0P1EA64"/>
<dbReference type="InterPro" id="IPR000055">
    <property type="entry name" value="Restrct_endonuc_typeI_TRD"/>
</dbReference>
<protein>
    <submittedName>
        <fullName evidence="6">Type I restriction enzyme EcoKI specificity protein</fullName>
    </submittedName>
</protein>
<keyword evidence="3" id="KW-0238">DNA-binding</keyword>
<evidence type="ECO:0000256" key="2">
    <source>
        <dbReference type="ARBA" id="ARBA00022747"/>
    </source>
</evidence>
<evidence type="ECO:0000256" key="4">
    <source>
        <dbReference type="SAM" id="MobiDB-lite"/>
    </source>
</evidence>
<dbReference type="Pfam" id="PF01420">
    <property type="entry name" value="Methylase_S"/>
    <property type="match status" value="1"/>
</dbReference>
<evidence type="ECO:0000313" key="6">
    <source>
        <dbReference type="EMBL" id="CUH45465.1"/>
    </source>
</evidence>